<gene>
    <name evidence="8" type="primary">LOC105113152</name>
</gene>
<reference evidence="8" key="1">
    <citation type="submission" date="2025-08" db="UniProtKB">
        <authorList>
            <consortium name="RefSeq"/>
        </authorList>
    </citation>
    <scope>IDENTIFICATION</scope>
</reference>
<keyword evidence="6" id="KW-0812">Transmembrane</keyword>
<keyword evidence="7" id="KW-1185">Reference proteome</keyword>
<dbReference type="GeneID" id="105113152"/>
<comment type="subcellular location">
    <subcellularLocation>
        <location evidence="1">Membrane</location>
        <topology evidence="1">Single-pass type II membrane protein</topology>
    </subcellularLocation>
</comment>
<evidence type="ECO:0000256" key="6">
    <source>
        <dbReference type="SAM" id="Phobius"/>
    </source>
</evidence>
<evidence type="ECO:0000313" key="8">
    <source>
        <dbReference type="RefSeq" id="XP_011007493.1"/>
    </source>
</evidence>
<feature type="transmembrane region" description="Helical" evidence="6">
    <location>
        <begin position="26"/>
        <end position="49"/>
    </location>
</feature>
<dbReference type="KEGG" id="peu:105113152"/>
<accession>A0AAJ6TA26</accession>
<dbReference type="GO" id="GO:0016020">
    <property type="term" value="C:membrane"/>
    <property type="evidence" value="ECO:0007669"/>
    <property type="project" value="UniProtKB-SubCell"/>
</dbReference>
<dbReference type="AlphaFoldDB" id="A0AAJ6TA26"/>
<dbReference type="Proteomes" id="UP000694918">
    <property type="component" value="Unplaced"/>
</dbReference>
<evidence type="ECO:0000256" key="4">
    <source>
        <dbReference type="ARBA" id="ARBA00023136"/>
    </source>
</evidence>
<name>A0AAJ6TA26_POPEU</name>
<keyword evidence="5" id="KW-0325">Glycoprotein</keyword>
<dbReference type="InterPro" id="IPR044174">
    <property type="entry name" value="BC10-like"/>
</dbReference>
<keyword evidence="4 6" id="KW-0472">Membrane</keyword>
<dbReference type="PANTHER" id="PTHR31042:SF91">
    <property type="entry name" value="CORE-2_I-BRANCHING BETA-1,6-N-ACETYLGLUCOSAMINYLTRANSFERASE FAMILY PROTEIN"/>
    <property type="match status" value="1"/>
</dbReference>
<evidence type="ECO:0000256" key="3">
    <source>
        <dbReference type="ARBA" id="ARBA00022679"/>
    </source>
</evidence>
<evidence type="ECO:0000313" key="7">
    <source>
        <dbReference type="Proteomes" id="UP000694918"/>
    </source>
</evidence>
<proteinExistence type="predicted"/>
<organism evidence="7 8">
    <name type="scientific">Populus euphratica</name>
    <name type="common">Euphrates poplar</name>
    <dbReference type="NCBI Taxonomy" id="75702"/>
    <lineage>
        <taxon>Eukaryota</taxon>
        <taxon>Viridiplantae</taxon>
        <taxon>Streptophyta</taxon>
        <taxon>Embryophyta</taxon>
        <taxon>Tracheophyta</taxon>
        <taxon>Spermatophyta</taxon>
        <taxon>Magnoliopsida</taxon>
        <taxon>eudicotyledons</taxon>
        <taxon>Gunneridae</taxon>
        <taxon>Pentapetalae</taxon>
        <taxon>rosids</taxon>
        <taxon>fabids</taxon>
        <taxon>Malpighiales</taxon>
        <taxon>Salicaceae</taxon>
        <taxon>Saliceae</taxon>
        <taxon>Populus</taxon>
    </lineage>
</organism>
<dbReference type="PANTHER" id="PTHR31042">
    <property type="entry name" value="CORE-2/I-BRANCHING BETA-1,6-N-ACETYLGLUCOSAMINYLTRANSFERASE FAMILY PROTEIN-RELATED"/>
    <property type="match status" value="1"/>
</dbReference>
<dbReference type="GO" id="GO:0016757">
    <property type="term" value="F:glycosyltransferase activity"/>
    <property type="evidence" value="ECO:0007669"/>
    <property type="project" value="UniProtKB-KW"/>
</dbReference>
<dbReference type="RefSeq" id="XP_011007493.1">
    <property type="nucleotide sequence ID" value="XM_011009191.1"/>
</dbReference>
<evidence type="ECO:0000256" key="5">
    <source>
        <dbReference type="ARBA" id="ARBA00023180"/>
    </source>
</evidence>
<evidence type="ECO:0000256" key="2">
    <source>
        <dbReference type="ARBA" id="ARBA00022676"/>
    </source>
</evidence>
<dbReference type="Pfam" id="PF02485">
    <property type="entry name" value="Branch"/>
    <property type="match status" value="1"/>
</dbReference>
<evidence type="ECO:0000256" key="1">
    <source>
        <dbReference type="ARBA" id="ARBA00004606"/>
    </source>
</evidence>
<keyword evidence="3" id="KW-0808">Transferase</keyword>
<protein>
    <submittedName>
        <fullName evidence="8">Uncharacterized protein LOC105113152 isoform X1</fullName>
    </submittedName>
</protein>
<sequence>MKQCKITVFLKDLSIRFRKEVRECSLQATTTVVLCLSMVSFVVILAMFINNNVKKYLVSEDYSYYQLATFTPLSSGSPCPYFLCNSFLSPTSLQPSQFPITSLRDWVTPKELCHSMNDKELLWRASMVPHIDEYPYNRTPKVAFMFLTRGSLPLAPLWDMFFKGHAGLYSIYLHKSPEFTNQHPESSVFYQRQIPSKCFLQPAEWGRATMIDAERRLLANALLDFSNERFVLLSETCIPVFNFSTIYNYLMNSNQSFLGSFDDPRHMGRGRYNKRMRPTVTLSDWRKGSQWFEAHRKVAIEMISDVKYYPVFRDHCRPPCYMDEHYFPTLVTKISPELNSNRSITWVDWSGGGSHPTRFVRKDVSEAFLNQIRNGFNCTYNGGITTVCFLFARKFHPSTLDPLLRIAPGLLGFRS</sequence>
<keyword evidence="6" id="KW-1133">Transmembrane helix</keyword>
<dbReference type="InterPro" id="IPR003406">
    <property type="entry name" value="Glyco_trans_14"/>
</dbReference>
<keyword evidence="2" id="KW-0328">Glycosyltransferase</keyword>